<feature type="domain" description="Tubby C-terminal" evidence="3">
    <location>
        <begin position="98"/>
        <end position="423"/>
    </location>
</feature>
<name>A0ABP1BE43_9BRYO</name>
<keyword evidence="5" id="KW-1185">Reference proteome</keyword>
<dbReference type="SUPFAM" id="SSF54518">
    <property type="entry name" value="Tubby C-terminal domain-like"/>
    <property type="match status" value="1"/>
</dbReference>
<sequence length="430" mass="47124">MMMGVRSSESWESVAPEILALVLQRVLQTGCRERGEGRRIVAVAGVCRSWRQLVLQQQQEMEEQEAASAAVAAAHEESVNFPSTASSPLIRFPAAIRKPPALDCPLQCVLKKKGNSFFLFQSFQSSEGHTEEYFLLGARKRFLPSSSSFELSTDLTRLVKLDRAASGSRHVASHVIKSNFARSEFVLAGDLHHESSSSSAPGTTTPTPAPLCVKYSEEIVAGVRRRKLSCCLMQVPAAVSSSSGCNIMSPARRRAPRLARASAAATRSFVAWNCFFLQTRRVHSSPSHNEQEQEQDRANGDGVLHAKQQQQLLVESQEGAEARADEAQPSGSSRLWLKSKAPEWNQHRSCWSLDFKGRATMASIHNFQLIESSLDSSSSDAAPSPDQRVVLQLGKVSKGVYILDVCWPLSAFQAFSICLTSFAAYAGLEH</sequence>
<dbReference type="PANTHER" id="PTHR16517:SF148">
    <property type="entry name" value="TUBBY C-TERMINAL DOMAIN-CONTAINING PROTEIN"/>
    <property type="match status" value="1"/>
</dbReference>
<dbReference type="Pfam" id="PF01167">
    <property type="entry name" value="Tub"/>
    <property type="match status" value="1"/>
</dbReference>
<comment type="similarity">
    <text evidence="1">Belongs to the TUB family.</text>
</comment>
<gene>
    <name evidence="4" type="ORF">CSSPJE1EN2_LOCUS16122</name>
</gene>
<dbReference type="InterPro" id="IPR000007">
    <property type="entry name" value="Tubby_C"/>
</dbReference>
<reference evidence="4" key="1">
    <citation type="submission" date="2024-03" db="EMBL/GenBank/DDBJ databases">
        <authorList>
            <consortium name="ELIXIR-Norway"/>
            <consortium name="Elixir Norway"/>
        </authorList>
    </citation>
    <scope>NUCLEOTIDE SEQUENCE</scope>
</reference>
<feature type="region of interest" description="Disordered" evidence="2">
    <location>
        <begin position="316"/>
        <end position="335"/>
    </location>
</feature>
<dbReference type="InterPro" id="IPR025659">
    <property type="entry name" value="Tubby-like_C"/>
</dbReference>
<dbReference type="Proteomes" id="UP001497522">
    <property type="component" value="Chromosome 3"/>
</dbReference>
<organism evidence="4 5">
    <name type="scientific">Sphagnum jensenii</name>
    <dbReference type="NCBI Taxonomy" id="128206"/>
    <lineage>
        <taxon>Eukaryota</taxon>
        <taxon>Viridiplantae</taxon>
        <taxon>Streptophyta</taxon>
        <taxon>Embryophyta</taxon>
        <taxon>Bryophyta</taxon>
        <taxon>Sphagnophytina</taxon>
        <taxon>Sphagnopsida</taxon>
        <taxon>Sphagnales</taxon>
        <taxon>Sphagnaceae</taxon>
        <taxon>Sphagnum</taxon>
    </lineage>
</organism>
<evidence type="ECO:0000256" key="1">
    <source>
        <dbReference type="ARBA" id="ARBA00007129"/>
    </source>
</evidence>
<dbReference type="Gene3D" id="3.20.90.10">
    <property type="entry name" value="Tubby Protein, Chain A"/>
    <property type="match status" value="1"/>
</dbReference>
<dbReference type="EMBL" id="OZ023704">
    <property type="protein sequence ID" value="CAK9873650.1"/>
    <property type="molecule type" value="Genomic_DNA"/>
</dbReference>
<evidence type="ECO:0000259" key="3">
    <source>
        <dbReference type="Pfam" id="PF01167"/>
    </source>
</evidence>
<evidence type="ECO:0000313" key="4">
    <source>
        <dbReference type="EMBL" id="CAK9873650.1"/>
    </source>
</evidence>
<protein>
    <recommendedName>
        <fullName evidence="3">Tubby C-terminal domain-containing protein</fullName>
    </recommendedName>
</protein>
<accession>A0ABP1BE43</accession>
<evidence type="ECO:0000313" key="5">
    <source>
        <dbReference type="Proteomes" id="UP001497522"/>
    </source>
</evidence>
<dbReference type="PRINTS" id="PR01573">
    <property type="entry name" value="SUPERTUBBY"/>
</dbReference>
<dbReference type="PANTHER" id="PTHR16517">
    <property type="entry name" value="TUBBY-RELATED"/>
    <property type="match status" value="1"/>
</dbReference>
<proteinExistence type="inferred from homology"/>
<evidence type="ECO:0000256" key="2">
    <source>
        <dbReference type="SAM" id="MobiDB-lite"/>
    </source>
</evidence>